<organism evidence="2 3">
    <name type="scientific">Propioniciclava sinopodophylli</name>
    <dbReference type="NCBI Taxonomy" id="1837344"/>
    <lineage>
        <taxon>Bacteria</taxon>
        <taxon>Bacillati</taxon>
        <taxon>Actinomycetota</taxon>
        <taxon>Actinomycetes</taxon>
        <taxon>Propionibacteriales</taxon>
        <taxon>Propionibacteriaceae</taxon>
        <taxon>Propioniciclava</taxon>
    </lineage>
</organism>
<dbReference type="AlphaFoldDB" id="A0A4Q9KBM9"/>
<name>A0A4Q9KBM9_9ACTN</name>
<dbReference type="InterPro" id="IPR029044">
    <property type="entry name" value="Nucleotide-diphossugar_trans"/>
</dbReference>
<proteinExistence type="predicted"/>
<comment type="caution">
    <text evidence="2">The sequence shown here is derived from an EMBL/GenBank/DDBJ whole genome shotgun (WGS) entry which is preliminary data.</text>
</comment>
<gene>
    <name evidence="2" type="ORF">ET989_12605</name>
</gene>
<dbReference type="InterPro" id="IPR050834">
    <property type="entry name" value="Glycosyltransf_2"/>
</dbReference>
<dbReference type="SUPFAM" id="SSF53448">
    <property type="entry name" value="Nucleotide-diphospho-sugar transferases"/>
    <property type="match status" value="1"/>
</dbReference>
<dbReference type="PANTHER" id="PTHR43685:SF12">
    <property type="entry name" value="GLYCOSYL TRANSFERASE FAMILY 2"/>
    <property type="match status" value="1"/>
</dbReference>
<evidence type="ECO:0000313" key="2">
    <source>
        <dbReference type="EMBL" id="TBT83130.1"/>
    </source>
</evidence>
<dbReference type="Pfam" id="PF00535">
    <property type="entry name" value="Glycos_transf_2"/>
    <property type="match status" value="1"/>
</dbReference>
<dbReference type="InterPro" id="IPR001173">
    <property type="entry name" value="Glyco_trans_2-like"/>
</dbReference>
<evidence type="ECO:0000259" key="1">
    <source>
        <dbReference type="Pfam" id="PF00535"/>
    </source>
</evidence>
<keyword evidence="3" id="KW-1185">Reference proteome</keyword>
<accession>A0A4Q9KBM9</accession>
<dbReference type="PANTHER" id="PTHR43685">
    <property type="entry name" value="GLYCOSYLTRANSFERASE"/>
    <property type="match status" value="1"/>
</dbReference>
<evidence type="ECO:0000313" key="3">
    <source>
        <dbReference type="Proteomes" id="UP000292373"/>
    </source>
</evidence>
<sequence>MTTGVSIVIPMYNGAEHVEQQLEGLAVAVRDVEDVEILVIDNRSTDSGPEVVRAWASRTGVDVRVVAATEKAGEPYARNVGWRSARHERILYCDADDVVSPTWASALSAQLEQHRYATGPLDTHFLNDPAIVDLRGQGLFEKLPRLPQGIPFAHGCNMGFQRSLLEEVGGFDESYLIACDIEIGIRAHQHGVELAWTPDALVNYRLRPEPTAIYRQARAYGRSRRRIDRALGGRGGVDILHQARRTVWLLRHLPSLRSFGGRAKCAWVAGQVAGELGGRMPWNER</sequence>
<protein>
    <submittedName>
        <fullName evidence="2">Glycosyltransferase</fullName>
    </submittedName>
</protein>
<dbReference type="Proteomes" id="UP000292373">
    <property type="component" value="Unassembled WGS sequence"/>
</dbReference>
<dbReference type="GO" id="GO:0016740">
    <property type="term" value="F:transferase activity"/>
    <property type="evidence" value="ECO:0007669"/>
    <property type="project" value="UniProtKB-KW"/>
</dbReference>
<dbReference type="Gene3D" id="3.90.550.10">
    <property type="entry name" value="Spore Coat Polysaccharide Biosynthesis Protein SpsA, Chain A"/>
    <property type="match status" value="1"/>
</dbReference>
<dbReference type="EMBL" id="SDMQ01000014">
    <property type="protein sequence ID" value="TBT83130.1"/>
    <property type="molecule type" value="Genomic_DNA"/>
</dbReference>
<feature type="domain" description="Glycosyltransferase 2-like" evidence="1">
    <location>
        <begin position="6"/>
        <end position="168"/>
    </location>
</feature>
<keyword evidence="2" id="KW-0808">Transferase</keyword>
<dbReference type="OrthoDB" id="3725711at2"/>
<dbReference type="RefSeq" id="WP_131169518.1">
    <property type="nucleotide sequence ID" value="NZ_SDMQ01000014.1"/>
</dbReference>
<reference evidence="2 3" key="1">
    <citation type="submission" date="2019-01" db="EMBL/GenBank/DDBJ databases">
        <title>Lactibacter flavus gen. nov., sp. nov., a novel bacterium of the family Propionibacteriaceae isolated from raw milk and dairy products.</title>
        <authorList>
            <person name="Huptas C."/>
            <person name="Wenning M."/>
            <person name="Breitenwieser F."/>
            <person name="Doll E."/>
            <person name="Von Neubeck M."/>
            <person name="Busse H.-J."/>
            <person name="Scherer S."/>
        </authorList>
    </citation>
    <scope>NUCLEOTIDE SEQUENCE [LARGE SCALE GENOMIC DNA]</scope>
    <source>
        <strain evidence="2 3">KCTC 33808</strain>
    </source>
</reference>